<comment type="caution">
    <text evidence="1">The sequence shown here is derived from an EMBL/GenBank/DDBJ whole genome shotgun (WGS) entry which is preliminary data.</text>
</comment>
<dbReference type="AlphaFoldDB" id="A0A917M1F2"/>
<reference evidence="1" key="2">
    <citation type="submission" date="2020-09" db="EMBL/GenBank/DDBJ databases">
        <authorList>
            <person name="Sun Q."/>
            <person name="Zhou Y."/>
        </authorList>
    </citation>
    <scope>NUCLEOTIDE SEQUENCE</scope>
    <source>
        <strain evidence="1">CGMCC 1.12754</strain>
    </source>
</reference>
<gene>
    <name evidence="1" type="ORF">GCM10011398_16760</name>
</gene>
<dbReference type="RefSeq" id="WP_188454942.1">
    <property type="nucleotide sequence ID" value="NZ_BMFR01000005.1"/>
</dbReference>
<accession>A0A917M1F2</accession>
<evidence type="ECO:0000313" key="1">
    <source>
        <dbReference type="EMBL" id="GGG72999.1"/>
    </source>
</evidence>
<name>A0A917M1F2_9BACI</name>
<proteinExistence type="predicted"/>
<sequence length="242" mass="27977">MKNIVLVRKEKIDYGATNEKALVRNSISELALESDMEPKTFVLPLTEQNLRFDLNERFNTFIPSTKVTSDQVSSGRLYVYFDLENYPFYKKLSEAVKKEARRKGVFRLKRTVNYDEDILLIASDLYVLAELFGEPDNVIMKHSNRAKNPYHIILMVNFSGGTMSHLEYTFSDHESMEFDWSGVKKIIEFNSKEMSPIKPNNLTDLPLTYNADAIVASAHLADQNLIEQLNKFRYTVEEGVRQ</sequence>
<dbReference type="Proteomes" id="UP000622860">
    <property type="component" value="Unassembled WGS sequence"/>
</dbReference>
<reference evidence="1" key="1">
    <citation type="journal article" date="2014" name="Int. J. Syst. Evol. Microbiol.">
        <title>Complete genome sequence of Corynebacterium casei LMG S-19264T (=DSM 44701T), isolated from a smear-ripened cheese.</title>
        <authorList>
            <consortium name="US DOE Joint Genome Institute (JGI-PGF)"/>
            <person name="Walter F."/>
            <person name="Albersmeier A."/>
            <person name="Kalinowski J."/>
            <person name="Ruckert C."/>
        </authorList>
    </citation>
    <scope>NUCLEOTIDE SEQUENCE</scope>
    <source>
        <strain evidence="1">CGMCC 1.12754</strain>
    </source>
</reference>
<evidence type="ECO:0000313" key="2">
    <source>
        <dbReference type="Proteomes" id="UP000622860"/>
    </source>
</evidence>
<organism evidence="1 2">
    <name type="scientific">Virgibacillus oceani</name>
    <dbReference type="NCBI Taxonomy" id="1479511"/>
    <lineage>
        <taxon>Bacteria</taxon>
        <taxon>Bacillati</taxon>
        <taxon>Bacillota</taxon>
        <taxon>Bacilli</taxon>
        <taxon>Bacillales</taxon>
        <taxon>Bacillaceae</taxon>
        <taxon>Virgibacillus</taxon>
    </lineage>
</organism>
<keyword evidence="2" id="KW-1185">Reference proteome</keyword>
<dbReference type="EMBL" id="BMFR01000005">
    <property type="protein sequence ID" value="GGG72999.1"/>
    <property type="molecule type" value="Genomic_DNA"/>
</dbReference>
<protein>
    <submittedName>
        <fullName evidence="1">Uncharacterized protein</fullName>
    </submittedName>
</protein>